<protein>
    <submittedName>
        <fullName evidence="2">Uncharacterized protein</fullName>
    </submittedName>
</protein>
<dbReference type="EMBL" id="JASWJB010000105">
    <property type="protein sequence ID" value="KAK2597427.1"/>
    <property type="molecule type" value="Genomic_DNA"/>
</dbReference>
<feature type="compositionally biased region" description="Low complexity" evidence="1">
    <location>
        <begin position="179"/>
        <end position="191"/>
    </location>
</feature>
<evidence type="ECO:0000313" key="3">
    <source>
        <dbReference type="Proteomes" id="UP001251528"/>
    </source>
</evidence>
<dbReference type="AlphaFoldDB" id="A0AAJ0CSQ0"/>
<gene>
    <name evidence="2" type="ORF">QQS21_005975</name>
</gene>
<proteinExistence type="predicted"/>
<evidence type="ECO:0000313" key="2">
    <source>
        <dbReference type="EMBL" id="KAK2597427.1"/>
    </source>
</evidence>
<organism evidence="2 3">
    <name type="scientific">Conoideocrella luteorostrata</name>
    <dbReference type="NCBI Taxonomy" id="1105319"/>
    <lineage>
        <taxon>Eukaryota</taxon>
        <taxon>Fungi</taxon>
        <taxon>Dikarya</taxon>
        <taxon>Ascomycota</taxon>
        <taxon>Pezizomycotina</taxon>
        <taxon>Sordariomycetes</taxon>
        <taxon>Hypocreomycetidae</taxon>
        <taxon>Hypocreales</taxon>
        <taxon>Clavicipitaceae</taxon>
        <taxon>Conoideocrella</taxon>
    </lineage>
</organism>
<feature type="region of interest" description="Disordered" evidence="1">
    <location>
        <begin position="174"/>
        <end position="195"/>
    </location>
</feature>
<comment type="caution">
    <text evidence="2">The sequence shown here is derived from an EMBL/GenBank/DDBJ whole genome shotgun (WGS) entry which is preliminary data.</text>
</comment>
<keyword evidence="3" id="KW-1185">Reference proteome</keyword>
<evidence type="ECO:0000256" key="1">
    <source>
        <dbReference type="SAM" id="MobiDB-lite"/>
    </source>
</evidence>
<sequence>MITRLSFRPESSASAGLSCQCRRWISYPKEALTKDSLHRKVETGLNDGYDGANLRVDMNSKSMLTAAGDLPMSPLFNPDWMMARRRLRKDAPSKPMGRFRRKLANNPYAQALATPIRRCANTTTSLPRFFLQDFELVKHPSDTSVWWAPGPLAFENLEKRNKAHVSDMVDSADTHIQASSNREGSSSSASSVLADKPLRTRSPITTYALSRKSVIDKIGDSNRKHAAILLAVRTGMAVAPDTRNAVWRQDMGHVLLQMMRRHATDALLSSSNPEGQDSTALIQACQDWGGVKNVDLRGCVLWLPPEDDTSPQYATLDLEGSRYGGKTTVHNLHWLLGESEVQRLRSMSELFSQNEILVLRQWKSRPIMNLHLLLWRLKGYLAQSVAL</sequence>
<dbReference type="Proteomes" id="UP001251528">
    <property type="component" value="Unassembled WGS sequence"/>
</dbReference>
<accession>A0AAJ0CSQ0</accession>
<reference evidence="2" key="1">
    <citation type="submission" date="2023-06" db="EMBL/GenBank/DDBJ databases">
        <title>Conoideocrella luteorostrata (Hypocreales: Clavicipitaceae), a potential biocontrol fungus for elongate hemlock scale in United States Christmas tree production areas.</title>
        <authorList>
            <person name="Barrett H."/>
            <person name="Lovett B."/>
            <person name="Macias A.M."/>
            <person name="Stajich J.E."/>
            <person name="Kasson M.T."/>
        </authorList>
    </citation>
    <scope>NUCLEOTIDE SEQUENCE</scope>
    <source>
        <strain evidence="2">ARSEF 14590</strain>
    </source>
</reference>
<name>A0AAJ0CSQ0_9HYPO</name>